<dbReference type="OrthoDB" id="3117669at2759"/>
<evidence type="ECO:0000313" key="1">
    <source>
        <dbReference type="EMBL" id="KAF9521725.1"/>
    </source>
</evidence>
<sequence>MFTPTLPNEITKMIFEDIFHPAEQTPESLELQSSICLLSMGSRAMIQRNVPLNVNSDSDLDRLWTSVIEFDTVFREQPFSFGDATIIQLFIPEDPQDRRTADILARLPLIKHINVAFYEGTEWSKRFFGVLKRWAPLLLKVQIIRLKYKLFKYQLDSAGVESAWLSHQEWMDCINAFPGVRVILIDTPQLIINHGPRDEYGDVVIDRTVEEEWIRLWEKKLPNLQRVYLNHSYDDELGVGSGDLIGSRSVFQKKENGTFMSHLWRSVQHQDAFSVQKKHPLLPRIPQVRVKKEDLDYFDSEDEFDCKIDPKDYDNYVDMW</sequence>
<evidence type="ECO:0000313" key="2">
    <source>
        <dbReference type="Proteomes" id="UP000807306"/>
    </source>
</evidence>
<dbReference type="EMBL" id="MU157995">
    <property type="protein sequence ID" value="KAF9521725.1"/>
    <property type="molecule type" value="Genomic_DNA"/>
</dbReference>
<comment type="caution">
    <text evidence="1">The sequence shown here is derived from an EMBL/GenBank/DDBJ whole genome shotgun (WGS) entry which is preliminary data.</text>
</comment>
<gene>
    <name evidence="1" type="ORF">CPB83DRAFT_865304</name>
</gene>
<dbReference type="AlphaFoldDB" id="A0A9P6E3B4"/>
<organism evidence="1 2">
    <name type="scientific">Crepidotus variabilis</name>
    <dbReference type="NCBI Taxonomy" id="179855"/>
    <lineage>
        <taxon>Eukaryota</taxon>
        <taxon>Fungi</taxon>
        <taxon>Dikarya</taxon>
        <taxon>Basidiomycota</taxon>
        <taxon>Agaricomycotina</taxon>
        <taxon>Agaricomycetes</taxon>
        <taxon>Agaricomycetidae</taxon>
        <taxon>Agaricales</taxon>
        <taxon>Agaricineae</taxon>
        <taxon>Crepidotaceae</taxon>
        <taxon>Crepidotus</taxon>
    </lineage>
</organism>
<keyword evidence="2" id="KW-1185">Reference proteome</keyword>
<reference evidence="1" key="1">
    <citation type="submission" date="2020-11" db="EMBL/GenBank/DDBJ databases">
        <authorList>
            <consortium name="DOE Joint Genome Institute"/>
            <person name="Ahrendt S."/>
            <person name="Riley R."/>
            <person name="Andreopoulos W."/>
            <person name="Labutti K."/>
            <person name="Pangilinan J."/>
            <person name="Ruiz-Duenas F.J."/>
            <person name="Barrasa J.M."/>
            <person name="Sanchez-Garcia M."/>
            <person name="Camarero S."/>
            <person name="Miyauchi S."/>
            <person name="Serrano A."/>
            <person name="Linde D."/>
            <person name="Babiker R."/>
            <person name="Drula E."/>
            <person name="Ayuso-Fernandez I."/>
            <person name="Pacheco R."/>
            <person name="Padilla G."/>
            <person name="Ferreira P."/>
            <person name="Barriuso J."/>
            <person name="Kellner H."/>
            <person name="Castanera R."/>
            <person name="Alfaro M."/>
            <person name="Ramirez L."/>
            <person name="Pisabarro A.G."/>
            <person name="Kuo A."/>
            <person name="Tritt A."/>
            <person name="Lipzen A."/>
            <person name="He G."/>
            <person name="Yan M."/>
            <person name="Ng V."/>
            <person name="Cullen D."/>
            <person name="Martin F."/>
            <person name="Rosso M.-N."/>
            <person name="Henrissat B."/>
            <person name="Hibbett D."/>
            <person name="Martinez A.T."/>
            <person name="Grigoriev I.V."/>
        </authorList>
    </citation>
    <scope>NUCLEOTIDE SEQUENCE</scope>
    <source>
        <strain evidence="1">CBS 506.95</strain>
    </source>
</reference>
<accession>A0A9P6E3B4</accession>
<name>A0A9P6E3B4_9AGAR</name>
<proteinExistence type="predicted"/>
<dbReference type="Proteomes" id="UP000807306">
    <property type="component" value="Unassembled WGS sequence"/>
</dbReference>
<protein>
    <submittedName>
        <fullName evidence="1">Uncharacterized protein</fullName>
    </submittedName>
</protein>